<dbReference type="PANTHER" id="PTHR22989">
    <property type="entry name" value="UNCHARACTERIZED DUF13 C.ELEGANS"/>
    <property type="match status" value="1"/>
</dbReference>
<evidence type="ECO:0000256" key="1">
    <source>
        <dbReference type="SAM" id="Phobius"/>
    </source>
</evidence>
<dbReference type="InterPro" id="IPR006342">
    <property type="entry name" value="FkbM_mtfrase"/>
</dbReference>
<protein>
    <recommendedName>
        <fullName evidence="2">Methyltransferase FkbM domain-containing protein</fullName>
    </recommendedName>
</protein>
<dbReference type="OrthoDB" id="5775722at2759"/>
<dbReference type="HOGENOM" id="CLU_054633_2_0_1"/>
<dbReference type="PANTHER" id="PTHR22989:SF4">
    <property type="entry name" value="METHYLTRANSFERASE FKBM DOMAIN-CONTAINING PROTEIN"/>
    <property type="match status" value="1"/>
</dbReference>
<dbReference type="AlphaFoldDB" id="G0MNT7"/>
<dbReference type="Pfam" id="PF05050">
    <property type="entry name" value="Methyltransf_21"/>
    <property type="match status" value="1"/>
</dbReference>
<sequence>MIRFSTFPTIFAFLLSLFLLYYLIQILFIFPFFDLSLEKSSYKRSILEKWTDCARKKFDTVHNAEEFWNKFVPFTTHCDHIYDIERLGMIGLKNDDEVKYALMPSRRPVENETISFITLGIGKDVTAEKAFREESYSRGYHVKFFGADPVTELNSDLYSKIGEYFPFAIGDKNEISNASVFKNGVYVPEEVNHVELLHFLKNDLKISQIDHLWLDAEGAEFGLFDYFYSDGPLERNGISFCQMNLEVHIGGIDQKTEFMKFAKRLALENRFVMLKSVYMSHIRLFLFNFRNTKCADKYL</sequence>
<feature type="domain" description="Methyltransferase FkbM" evidence="2">
    <location>
        <begin position="97"/>
        <end position="286"/>
    </location>
</feature>
<organism evidence="4">
    <name type="scientific">Caenorhabditis brenneri</name>
    <name type="common">Nematode worm</name>
    <dbReference type="NCBI Taxonomy" id="135651"/>
    <lineage>
        <taxon>Eukaryota</taxon>
        <taxon>Metazoa</taxon>
        <taxon>Ecdysozoa</taxon>
        <taxon>Nematoda</taxon>
        <taxon>Chromadorea</taxon>
        <taxon>Rhabditida</taxon>
        <taxon>Rhabditina</taxon>
        <taxon>Rhabditomorpha</taxon>
        <taxon>Rhabditoidea</taxon>
        <taxon>Rhabditidae</taxon>
        <taxon>Peloderinae</taxon>
        <taxon>Caenorhabditis</taxon>
    </lineage>
</organism>
<reference evidence="4" key="1">
    <citation type="submission" date="2011-07" db="EMBL/GenBank/DDBJ databases">
        <authorList>
            <consortium name="Caenorhabditis brenneri Sequencing and Analysis Consortium"/>
            <person name="Wilson R.K."/>
        </authorList>
    </citation>
    <scope>NUCLEOTIDE SEQUENCE [LARGE SCALE GENOMIC DNA]</scope>
    <source>
        <strain evidence="4">PB2801</strain>
    </source>
</reference>
<name>G0MNT7_CAEBE</name>
<gene>
    <name evidence="3" type="ORF">CAEBREN_23646</name>
</gene>
<feature type="transmembrane region" description="Helical" evidence="1">
    <location>
        <begin position="12"/>
        <end position="33"/>
    </location>
</feature>
<evidence type="ECO:0000259" key="2">
    <source>
        <dbReference type="Pfam" id="PF05050"/>
    </source>
</evidence>
<dbReference type="EMBL" id="GL379804">
    <property type="protein sequence ID" value="EGT39058.1"/>
    <property type="molecule type" value="Genomic_DNA"/>
</dbReference>
<dbReference type="Proteomes" id="UP000008068">
    <property type="component" value="Unassembled WGS sequence"/>
</dbReference>
<dbReference type="OMA" id="IDYLWMD"/>
<keyword evidence="1" id="KW-0472">Membrane</keyword>
<proteinExistence type="predicted"/>
<keyword evidence="1" id="KW-0812">Transmembrane</keyword>
<evidence type="ECO:0000313" key="3">
    <source>
        <dbReference type="EMBL" id="EGT39058.1"/>
    </source>
</evidence>
<dbReference type="STRING" id="135651.G0MNT7"/>
<keyword evidence="4" id="KW-1185">Reference proteome</keyword>
<accession>G0MNT7</accession>
<evidence type="ECO:0000313" key="4">
    <source>
        <dbReference type="Proteomes" id="UP000008068"/>
    </source>
</evidence>
<dbReference type="eggNOG" id="ENOG502TGKM">
    <property type="taxonomic scope" value="Eukaryota"/>
</dbReference>
<keyword evidence="1" id="KW-1133">Transmembrane helix</keyword>
<dbReference type="InParanoid" id="G0MNT7"/>